<keyword evidence="1" id="KW-0472">Membrane</keyword>
<accession>A0A919XGG7</accession>
<feature type="transmembrane region" description="Helical" evidence="1">
    <location>
        <begin position="182"/>
        <end position="201"/>
    </location>
</feature>
<evidence type="ECO:0000313" key="2">
    <source>
        <dbReference type="EMBL" id="GIO32164.1"/>
    </source>
</evidence>
<feature type="transmembrane region" description="Helical" evidence="1">
    <location>
        <begin position="393"/>
        <end position="414"/>
    </location>
</feature>
<feature type="transmembrane region" description="Helical" evidence="1">
    <location>
        <begin position="117"/>
        <end position="136"/>
    </location>
</feature>
<gene>
    <name evidence="2" type="ORF">J2TS6_33050</name>
</gene>
<name>A0A919XGG7_9BACL</name>
<proteinExistence type="predicted"/>
<sequence length="423" mass="47828">MMTKEKEGYQFPDPASLFRRRLRSHWKETAAALRSVADDWTVLLYILVPALLLGGRLYYGLWKEPLPDWAGMLPFALVPVLLLLIASLGEILLLVREGDVLFLVQRREWLRGIMLRSGLYSMAAAAVKTSVCYLVLLPFLFRHFHADGLAAGGLLALTVAFEWVLMWSRHLIKVQAKGVRRWLLYVPFAVLPAAAFLAFAVKFGHQGAVLWSGALVMALLSLLLLKFRLGLRGTFMHDVQEDLVKRTRLTGLLLSHSVDKPRRVRSKTWLFRKSRPVFRSRKPAKRIAGAMVKALLRHPGHRSLYLRFAGVTALVLVSLPVKIQILAFLALHALIAYWLFLQWSAFREDAFVSLLPWPDEHGMQAGLTAMQGLLLPYSVWASALVLFTRLNPWLAAVGFIPLGVAASWAVPYLMRMFLLNKKM</sequence>
<dbReference type="InterPro" id="IPR010288">
    <property type="entry name" value="EcsB_ABC"/>
</dbReference>
<keyword evidence="3" id="KW-1185">Reference proteome</keyword>
<dbReference type="RefSeq" id="WP_160038727.1">
    <property type="nucleotide sequence ID" value="NZ_BORQ01000004.1"/>
</dbReference>
<dbReference type="EMBL" id="BORQ01000004">
    <property type="protein sequence ID" value="GIO32164.1"/>
    <property type="molecule type" value="Genomic_DNA"/>
</dbReference>
<organism evidence="2 3">
    <name type="scientific">Paenibacillus albilobatus</name>
    <dbReference type="NCBI Taxonomy" id="2716884"/>
    <lineage>
        <taxon>Bacteria</taxon>
        <taxon>Bacillati</taxon>
        <taxon>Bacillota</taxon>
        <taxon>Bacilli</taxon>
        <taxon>Bacillales</taxon>
        <taxon>Paenibacillaceae</taxon>
        <taxon>Paenibacillus</taxon>
    </lineage>
</organism>
<protein>
    <submittedName>
        <fullName evidence="2">Uncharacterized protein</fullName>
    </submittedName>
</protein>
<feature type="transmembrane region" description="Helical" evidence="1">
    <location>
        <begin position="148"/>
        <end position="170"/>
    </location>
</feature>
<dbReference type="AlphaFoldDB" id="A0A919XGG7"/>
<feature type="transmembrane region" description="Helical" evidence="1">
    <location>
        <begin position="42"/>
        <end position="61"/>
    </location>
</feature>
<evidence type="ECO:0000313" key="3">
    <source>
        <dbReference type="Proteomes" id="UP000679779"/>
    </source>
</evidence>
<dbReference type="Proteomes" id="UP000679779">
    <property type="component" value="Unassembled WGS sequence"/>
</dbReference>
<comment type="caution">
    <text evidence="2">The sequence shown here is derived from an EMBL/GenBank/DDBJ whole genome shotgun (WGS) entry which is preliminary data.</text>
</comment>
<evidence type="ECO:0000256" key="1">
    <source>
        <dbReference type="SAM" id="Phobius"/>
    </source>
</evidence>
<dbReference type="Pfam" id="PF05975">
    <property type="entry name" value="EcsB"/>
    <property type="match status" value="1"/>
</dbReference>
<feature type="transmembrane region" description="Helical" evidence="1">
    <location>
        <begin position="73"/>
        <end position="96"/>
    </location>
</feature>
<keyword evidence="1" id="KW-0812">Transmembrane</keyword>
<dbReference type="GO" id="GO:0016020">
    <property type="term" value="C:membrane"/>
    <property type="evidence" value="ECO:0007669"/>
    <property type="project" value="InterPro"/>
</dbReference>
<feature type="transmembrane region" description="Helical" evidence="1">
    <location>
        <begin position="367"/>
        <end position="387"/>
    </location>
</feature>
<keyword evidence="1" id="KW-1133">Transmembrane helix</keyword>
<feature type="transmembrane region" description="Helical" evidence="1">
    <location>
        <begin position="207"/>
        <end position="227"/>
    </location>
</feature>
<reference evidence="2" key="1">
    <citation type="submission" date="2021-03" db="EMBL/GenBank/DDBJ databases">
        <title>Antimicrobial resistance genes in bacteria isolated from Japanese honey, and their potential for conferring macrolide and lincosamide resistance in the American foulbrood pathogen Paenibacillus larvae.</title>
        <authorList>
            <person name="Okamoto M."/>
            <person name="Kumagai M."/>
            <person name="Kanamori H."/>
            <person name="Takamatsu D."/>
        </authorList>
    </citation>
    <scope>NUCLEOTIDE SEQUENCE</scope>
    <source>
        <strain evidence="2">J2TS6</strain>
    </source>
</reference>